<dbReference type="Pfam" id="PF00005">
    <property type="entry name" value="ABC_tran"/>
    <property type="match status" value="1"/>
</dbReference>
<keyword evidence="7 10" id="KW-0472">Membrane</keyword>
<dbReference type="RefSeq" id="WP_120542959.1">
    <property type="nucleotide sequence ID" value="NZ_RAVZ01000178.1"/>
</dbReference>
<dbReference type="InterPro" id="IPR039421">
    <property type="entry name" value="Type_1_exporter"/>
</dbReference>
<dbReference type="Pfam" id="PF03412">
    <property type="entry name" value="Peptidase_C39"/>
    <property type="match status" value="1"/>
</dbReference>
<dbReference type="InterPro" id="IPR003439">
    <property type="entry name" value="ABC_transporter-like_ATP-bd"/>
</dbReference>
<keyword evidence="4 14" id="KW-0067">ATP-binding</keyword>
<dbReference type="Gene3D" id="1.20.1560.10">
    <property type="entry name" value="ABC transporter type 1, transmembrane domain"/>
    <property type="match status" value="1"/>
</dbReference>
<feature type="region of interest" description="Disordered" evidence="9">
    <location>
        <begin position="1"/>
        <end position="47"/>
    </location>
</feature>
<name>A0A3A8IJ99_9BACT</name>
<dbReference type="GO" id="GO:0016887">
    <property type="term" value="F:ATP hydrolysis activity"/>
    <property type="evidence" value="ECO:0007669"/>
    <property type="project" value="InterPro"/>
</dbReference>
<sequence>MTVRDPQRRAPPLPPAVFPPVDGGANDVPDDAHIAGSTGAPAPVEPPSIEPIAPARKPPARRFFIPEVIQSSKMDCGPAALKALLGGFGISVHYGRLREACRTSVDGTSIDTLEELAGAFGLDARQTVVPTDHVPLPAASALPALVVVKRPHLGNHFVVLWNRVGPYVQVMDPAAGRIWVRWSEFAPSTLKYRATVPTKDWRAWAESPAFLSPLDSRLRSLGVSRRDADALLDLARASEGWLGLGALDAAVRFCASLQQAGIVRGSEAQTVRAMVERVHASFEERFDLLPRPYWSVEGESPEDAMVASTGVLLVRARLATEVRAPGVLHTAEEGTALPKELQAALETRDERPEQELAKLLAGESRVGLALLTVGALVTPLGMICQTVLLRRLFDLAPDLGMGMQRVGAGVLVVGFLALLGALEAGVYAGMQRLGRVLEMRLRLAFIQKIPRLQDLYLQSRLSSDMAERSHMMHVVRGLPALAFTGARALVGLVATVVAIGMMDSRLWTGTIVLAVLSVVLPLAFRQRMTEQDMRARTQLGGLSRYYLDSLVGAVPLRAHGAQTALGREHEILLTGWMRSSLQLLRTMVSLRFVQATVGAALCITLLTLHLGSQGVTGGMLLVAYWIMGLPEHAQQLAGVIQGYPAARNVALRCMEPLGAPEVAPRPASPAPLTEVSRSQATGISLHGVSVEVSGHRLLHDIDLDIAPGSHVAIVGSSGAGKSTLLGVLLGWYPVASGSVRLDGRPLEPSDIEDLRTRTAWVDPAVQLWNQSIAANLTYGQEQVGSGDMARALESADLETALQHMQGGLQTRTGENGLRLSGGEGQRLRLARALLRPGMRLALLDEPFRGLDRTTRRKLLGRAREHWKDTTLLCVTHDVSETQGFDAVVVIEDGRVVERGTPEALLSVPGSRYRALLEGEAVAQGLLHDAPAWRRWRLEGGRLVE</sequence>
<organism evidence="14 15">
    <name type="scientific">Corallococcus terminator</name>
    <dbReference type="NCBI Taxonomy" id="2316733"/>
    <lineage>
        <taxon>Bacteria</taxon>
        <taxon>Pseudomonadati</taxon>
        <taxon>Myxococcota</taxon>
        <taxon>Myxococcia</taxon>
        <taxon>Myxococcales</taxon>
        <taxon>Cystobacterineae</taxon>
        <taxon>Myxococcaceae</taxon>
        <taxon>Corallococcus</taxon>
    </lineage>
</organism>
<accession>A0A3A8IJ99</accession>
<keyword evidence="5" id="KW-0653">Protein transport</keyword>
<dbReference type="GO" id="GO:0140359">
    <property type="term" value="F:ABC-type transporter activity"/>
    <property type="evidence" value="ECO:0007669"/>
    <property type="project" value="InterPro"/>
</dbReference>
<keyword evidence="15" id="KW-1185">Reference proteome</keyword>
<dbReference type="AlphaFoldDB" id="A0A3A8IJ99"/>
<dbReference type="SMART" id="SM00382">
    <property type="entry name" value="AAA"/>
    <property type="match status" value="1"/>
</dbReference>
<comment type="caution">
    <text evidence="14">The sequence shown here is derived from an EMBL/GenBank/DDBJ whole genome shotgun (WGS) entry which is preliminary data.</text>
</comment>
<dbReference type="GO" id="GO:0008233">
    <property type="term" value="F:peptidase activity"/>
    <property type="evidence" value="ECO:0007669"/>
    <property type="project" value="InterPro"/>
</dbReference>
<dbReference type="Gene3D" id="3.40.50.300">
    <property type="entry name" value="P-loop containing nucleotide triphosphate hydrolases"/>
    <property type="match status" value="1"/>
</dbReference>
<dbReference type="OrthoDB" id="5495812at2"/>
<dbReference type="InterPro" id="IPR005074">
    <property type="entry name" value="Peptidase_C39"/>
</dbReference>
<dbReference type="InterPro" id="IPR027417">
    <property type="entry name" value="P-loop_NTPase"/>
</dbReference>
<feature type="domain" description="ABC transmembrane type-1" evidence="12">
    <location>
        <begin position="366"/>
        <end position="623"/>
    </location>
</feature>
<dbReference type="Proteomes" id="UP000268094">
    <property type="component" value="Unassembled WGS sequence"/>
</dbReference>
<keyword evidence="6 10" id="KW-1133">Transmembrane helix</keyword>
<evidence type="ECO:0000256" key="3">
    <source>
        <dbReference type="ARBA" id="ARBA00022741"/>
    </source>
</evidence>
<proteinExistence type="predicted"/>
<dbReference type="GO" id="GO:0043213">
    <property type="term" value="P:bacteriocin transport"/>
    <property type="evidence" value="ECO:0007669"/>
    <property type="project" value="UniProtKB-KW"/>
</dbReference>
<dbReference type="PANTHER" id="PTHR24221">
    <property type="entry name" value="ATP-BINDING CASSETTE SUB-FAMILY B"/>
    <property type="match status" value="1"/>
</dbReference>
<evidence type="ECO:0000256" key="2">
    <source>
        <dbReference type="ARBA" id="ARBA00022692"/>
    </source>
</evidence>
<feature type="compositionally biased region" description="Pro residues" evidence="9">
    <location>
        <begin position="9"/>
        <end position="18"/>
    </location>
</feature>
<dbReference type="GO" id="GO:0005886">
    <property type="term" value="C:plasma membrane"/>
    <property type="evidence" value="ECO:0007669"/>
    <property type="project" value="UniProtKB-SubCell"/>
</dbReference>
<feature type="transmembrane region" description="Helical" evidence="10">
    <location>
        <begin position="366"/>
        <end position="388"/>
    </location>
</feature>
<dbReference type="InterPro" id="IPR036640">
    <property type="entry name" value="ABC1_TM_sf"/>
</dbReference>
<evidence type="ECO:0000256" key="5">
    <source>
        <dbReference type="ARBA" id="ARBA00022927"/>
    </source>
</evidence>
<dbReference type="EMBL" id="RAVZ01000178">
    <property type="protein sequence ID" value="RKG83512.1"/>
    <property type="molecule type" value="Genomic_DNA"/>
</dbReference>
<keyword evidence="5" id="KW-0813">Transport</keyword>
<dbReference type="PROSITE" id="PS50893">
    <property type="entry name" value="ABC_TRANSPORTER_2"/>
    <property type="match status" value="1"/>
</dbReference>
<dbReference type="PROSITE" id="PS50929">
    <property type="entry name" value="ABC_TM1F"/>
    <property type="match status" value="1"/>
</dbReference>
<dbReference type="PANTHER" id="PTHR24221:SF654">
    <property type="entry name" value="ATP-BINDING CASSETTE SUB-FAMILY B MEMBER 6"/>
    <property type="match status" value="1"/>
</dbReference>
<evidence type="ECO:0000313" key="15">
    <source>
        <dbReference type="Proteomes" id="UP000268094"/>
    </source>
</evidence>
<feature type="transmembrane region" description="Helical" evidence="10">
    <location>
        <begin position="506"/>
        <end position="524"/>
    </location>
</feature>
<evidence type="ECO:0000256" key="1">
    <source>
        <dbReference type="ARBA" id="ARBA00004651"/>
    </source>
</evidence>
<evidence type="ECO:0000259" key="12">
    <source>
        <dbReference type="PROSITE" id="PS50929"/>
    </source>
</evidence>
<keyword evidence="3" id="KW-0547">Nucleotide-binding</keyword>
<gene>
    <name evidence="14" type="ORF">D7V88_23905</name>
</gene>
<keyword evidence="8" id="KW-0080">Bacteriocin transport</keyword>
<dbReference type="Gene3D" id="3.90.70.10">
    <property type="entry name" value="Cysteine proteinases"/>
    <property type="match status" value="1"/>
</dbReference>
<dbReference type="InterPro" id="IPR003593">
    <property type="entry name" value="AAA+_ATPase"/>
</dbReference>
<evidence type="ECO:0000313" key="14">
    <source>
        <dbReference type="EMBL" id="RKG83512.1"/>
    </source>
</evidence>
<evidence type="ECO:0000256" key="9">
    <source>
        <dbReference type="SAM" id="MobiDB-lite"/>
    </source>
</evidence>
<feature type="transmembrane region" description="Helical" evidence="10">
    <location>
        <begin position="408"/>
        <end position="430"/>
    </location>
</feature>
<evidence type="ECO:0000256" key="8">
    <source>
        <dbReference type="ARBA" id="ARBA00043264"/>
    </source>
</evidence>
<evidence type="ECO:0000259" key="11">
    <source>
        <dbReference type="PROSITE" id="PS50893"/>
    </source>
</evidence>
<evidence type="ECO:0000256" key="7">
    <source>
        <dbReference type="ARBA" id="ARBA00023136"/>
    </source>
</evidence>
<feature type="transmembrane region" description="Helical" evidence="10">
    <location>
        <begin position="478"/>
        <end position="500"/>
    </location>
</feature>
<feature type="transmembrane region" description="Helical" evidence="10">
    <location>
        <begin position="588"/>
        <end position="610"/>
    </location>
</feature>
<comment type="subcellular location">
    <subcellularLocation>
        <location evidence="1">Cell membrane</location>
        <topology evidence="1">Multi-pass membrane protein</topology>
    </subcellularLocation>
</comment>
<feature type="domain" description="Peptidase C39" evidence="13">
    <location>
        <begin position="70"/>
        <end position="196"/>
    </location>
</feature>
<keyword evidence="2 10" id="KW-0812">Transmembrane</keyword>
<feature type="domain" description="ABC transporter" evidence="11">
    <location>
        <begin position="683"/>
        <end position="917"/>
    </location>
</feature>
<dbReference type="SUPFAM" id="SSF52540">
    <property type="entry name" value="P-loop containing nucleoside triphosphate hydrolases"/>
    <property type="match status" value="1"/>
</dbReference>
<dbReference type="PROSITE" id="PS50990">
    <property type="entry name" value="PEPTIDASE_C39"/>
    <property type="match status" value="1"/>
</dbReference>
<dbReference type="SUPFAM" id="SSF90123">
    <property type="entry name" value="ABC transporter transmembrane region"/>
    <property type="match status" value="1"/>
</dbReference>
<dbReference type="GO" id="GO:0015031">
    <property type="term" value="P:protein transport"/>
    <property type="evidence" value="ECO:0007669"/>
    <property type="project" value="UniProtKB-KW"/>
</dbReference>
<dbReference type="GO" id="GO:0034040">
    <property type="term" value="F:ATPase-coupled lipid transmembrane transporter activity"/>
    <property type="evidence" value="ECO:0007669"/>
    <property type="project" value="TreeGrafter"/>
</dbReference>
<reference evidence="15" key="1">
    <citation type="submission" date="2018-09" db="EMBL/GenBank/DDBJ databases">
        <authorList>
            <person name="Livingstone P.G."/>
            <person name="Whitworth D.E."/>
        </authorList>
    </citation>
    <scope>NUCLEOTIDE SEQUENCE [LARGE SCALE GENOMIC DNA]</scope>
    <source>
        <strain evidence="15">CA054A</strain>
    </source>
</reference>
<dbReference type="InterPro" id="IPR011527">
    <property type="entry name" value="ABC1_TM_dom"/>
</dbReference>
<dbReference type="GO" id="GO:0006508">
    <property type="term" value="P:proteolysis"/>
    <property type="evidence" value="ECO:0007669"/>
    <property type="project" value="InterPro"/>
</dbReference>
<evidence type="ECO:0000259" key="13">
    <source>
        <dbReference type="PROSITE" id="PS50990"/>
    </source>
</evidence>
<protein>
    <submittedName>
        <fullName evidence="14">ATP-binding cassette domain-containing protein</fullName>
    </submittedName>
</protein>
<dbReference type="GO" id="GO:0005524">
    <property type="term" value="F:ATP binding"/>
    <property type="evidence" value="ECO:0007669"/>
    <property type="project" value="UniProtKB-KW"/>
</dbReference>
<evidence type="ECO:0000256" key="4">
    <source>
        <dbReference type="ARBA" id="ARBA00022840"/>
    </source>
</evidence>
<evidence type="ECO:0000256" key="6">
    <source>
        <dbReference type="ARBA" id="ARBA00022989"/>
    </source>
</evidence>
<evidence type="ECO:0000256" key="10">
    <source>
        <dbReference type="SAM" id="Phobius"/>
    </source>
</evidence>